<dbReference type="HOGENOM" id="CLU_074820_1_0_12"/>
<keyword evidence="3" id="KW-1185">Reference proteome</keyword>
<sequence>MLVCNKCNVKVAGNPQRCPLCQGDLTGIAEPEGNVFPLIQPPSGSFKRLLSFIAFGTIAVAAISVAVNIALPVSGILWSLFIIAGLASLWLSFLVINRQWWDIPKIIFRQLMIISLLVLLWDFFNGFYKWSLNFVIPILFSCSMVALAVFAKVRRLKVEDYCLFLGFISVISIFSLLLVIFHVVTIIYPALVCFTLSIISLAFLLLFEGKSLWQELQRRMHL</sequence>
<dbReference type="OrthoDB" id="2164897at2"/>
<feature type="transmembrane region" description="Helical" evidence="1">
    <location>
        <begin position="49"/>
        <end position="70"/>
    </location>
</feature>
<dbReference type="eggNOG" id="ENOG5033D5X">
    <property type="taxonomic scope" value="Bacteria"/>
</dbReference>
<dbReference type="RefSeq" id="WP_015708153.1">
    <property type="nucleotide sequence ID" value="NC_015578.1"/>
</dbReference>
<accession>F5YKD4</accession>
<protein>
    <submittedName>
        <fullName evidence="2">Putative membrane protein</fullName>
    </submittedName>
</protein>
<feature type="transmembrane region" description="Helical" evidence="1">
    <location>
        <begin position="187"/>
        <end position="207"/>
    </location>
</feature>
<evidence type="ECO:0000313" key="3">
    <source>
        <dbReference type="Proteomes" id="UP000009223"/>
    </source>
</evidence>
<proteinExistence type="predicted"/>
<evidence type="ECO:0000256" key="1">
    <source>
        <dbReference type="SAM" id="Phobius"/>
    </source>
</evidence>
<keyword evidence="1" id="KW-0812">Transmembrane</keyword>
<dbReference type="EMBL" id="CP001843">
    <property type="protein sequence ID" value="AEF85501.1"/>
    <property type="molecule type" value="Genomic_DNA"/>
</dbReference>
<feature type="transmembrane region" description="Helical" evidence="1">
    <location>
        <begin position="76"/>
        <end position="95"/>
    </location>
</feature>
<dbReference type="Proteomes" id="UP000009223">
    <property type="component" value="Chromosome"/>
</dbReference>
<keyword evidence="1" id="KW-1133">Transmembrane helix</keyword>
<gene>
    <name evidence="2" type="ordered locus">TREPR_2002</name>
</gene>
<feature type="transmembrane region" description="Helical" evidence="1">
    <location>
        <begin position="162"/>
        <end position="181"/>
    </location>
</feature>
<keyword evidence="1" id="KW-0472">Membrane</keyword>
<dbReference type="KEGG" id="tpi:TREPR_2002"/>
<name>F5YKD4_TREPZ</name>
<dbReference type="InterPro" id="IPR046283">
    <property type="entry name" value="DUF6320"/>
</dbReference>
<reference evidence="2 3" key="2">
    <citation type="journal article" date="2011" name="ISME J.">
        <title>RNA-seq reveals cooperative metabolic interactions between two termite-gut spirochete species in co-culture.</title>
        <authorList>
            <person name="Rosenthal A.Z."/>
            <person name="Matson E.G."/>
            <person name="Eldar A."/>
            <person name="Leadbetter J.R."/>
        </authorList>
    </citation>
    <scope>NUCLEOTIDE SEQUENCE [LARGE SCALE GENOMIC DNA]</scope>
    <source>
        <strain evidence="3">ATCC BAA-887 / DSM 12427 / ZAS-2</strain>
    </source>
</reference>
<organism evidence="2 3">
    <name type="scientific">Treponema primitia (strain ATCC BAA-887 / DSM 12427 / ZAS-2)</name>
    <dbReference type="NCBI Taxonomy" id="545694"/>
    <lineage>
        <taxon>Bacteria</taxon>
        <taxon>Pseudomonadati</taxon>
        <taxon>Spirochaetota</taxon>
        <taxon>Spirochaetia</taxon>
        <taxon>Spirochaetales</taxon>
        <taxon>Treponemataceae</taxon>
        <taxon>Treponema</taxon>
    </lineage>
</organism>
<evidence type="ECO:0000313" key="2">
    <source>
        <dbReference type="EMBL" id="AEF85501.1"/>
    </source>
</evidence>
<reference evidence="3" key="1">
    <citation type="submission" date="2009-12" db="EMBL/GenBank/DDBJ databases">
        <title>Complete sequence of Treponema primitia strain ZAS-2.</title>
        <authorList>
            <person name="Tetu S.G."/>
            <person name="Matson E."/>
            <person name="Ren Q."/>
            <person name="Seshadri R."/>
            <person name="Elbourne L."/>
            <person name="Hassan K.A."/>
            <person name="Durkin A."/>
            <person name="Radune D."/>
            <person name="Mohamoud Y."/>
            <person name="Shay R."/>
            <person name="Jin S."/>
            <person name="Zhang X."/>
            <person name="Lucey K."/>
            <person name="Ballor N.R."/>
            <person name="Ottesen E."/>
            <person name="Rosenthal R."/>
            <person name="Allen A."/>
            <person name="Leadbetter J.R."/>
            <person name="Paulsen I.T."/>
        </authorList>
    </citation>
    <scope>NUCLEOTIDE SEQUENCE [LARGE SCALE GENOMIC DNA]</scope>
    <source>
        <strain evidence="3">ATCC BAA-887 / DSM 12427 / ZAS-2</strain>
    </source>
</reference>
<dbReference type="STRING" id="545694.TREPR_2002"/>
<feature type="transmembrane region" description="Helical" evidence="1">
    <location>
        <begin position="130"/>
        <end position="150"/>
    </location>
</feature>
<dbReference type="AlphaFoldDB" id="F5YKD4"/>
<feature type="transmembrane region" description="Helical" evidence="1">
    <location>
        <begin position="107"/>
        <end position="124"/>
    </location>
</feature>
<dbReference type="Pfam" id="PF19845">
    <property type="entry name" value="DUF6320"/>
    <property type="match status" value="1"/>
</dbReference>